<dbReference type="STRING" id="685588.A0A067TAA6"/>
<gene>
    <name evidence="1" type="ORF">GALMADRAFT_1177275</name>
</gene>
<sequence>MDLVARPFIHKHKVEAATWLGSDPVMVLKFQHGFECSEQASQKDSLWLQNSWLTANAISEATMDYFYAGTAVVGAGGFVQSAIQLWHMLKTTGYLVLPLTTTLVAENSSLMKEDILLFDHLLDVFGEEVFSGPPPKSGFLKQWDLMMGVRPEEFARGKRQYKKTVTEPLRPRAHNEAGRGILATVSELWNLHEGNYFSSKTKLAPDNRCRHSLTATLDLVNSELGQSTITQLGSETIHQRGPLLNLNLLKIHRLCFRIFAELEPILRPDIERIIDKPLEHTQVNWPYLTGWIARTERIPRNNGMPDPVLLRKAAEVVGRLAGSKELGFFLMRYEADETLILG</sequence>
<dbReference type="HOGENOM" id="CLU_811455_0_0_1"/>
<organism evidence="1 2">
    <name type="scientific">Galerina marginata (strain CBS 339.88)</name>
    <dbReference type="NCBI Taxonomy" id="685588"/>
    <lineage>
        <taxon>Eukaryota</taxon>
        <taxon>Fungi</taxon>
        <taxon>Dikarya</taxon>
        <taxon>Basidiomycota</taxon>
        <taxon>Agaricomycotina</taxon>
        <taxon>Agaricomycetes</taxon>
        <taxon>Agaricomycetidae</taxon>
        <taxon>Agaricales</taxon>
        <taxon>Agaricineae</taxon>
        <taxon>Strophariaceae</taxon>
        <taxon>Galerina</taxon>
    </lineage>
</organism>
<dbReference type="Proteomes" id="UP000027222">
    <property type="component" value="Unassembled WGS sequence"/>
</dbReference>
<evidence type="ECO:0000313" key="2">
    <source>
        <dbReference type="Proteomes" id="UP000027222"/>
    </source>
</evidence>
<dbReference type="AlphaFoldDB" id="A0A067TAA6"/>
<accession>A0A067TAA6</accession>
<keyword evidence="2" id="KW-1185">Reference proteome</keyword>
<proteinExistence type="predicted"/>
<protein>
    <submittedName>
        <fullName evidence="1">Uncharacterized protein</fullName>
    </submittedName>
</protein>
<dbReference type="EMBL" id="KL142372">
    <property type="protein sequence ID" value="KDR80061.1"/>
    <property type="molecule type" value="Genomic_DNA"/>
</dbReference>
<evidence type="ECO:0000313" key="1">
    <source>
        <dbReference type="EMBL" id="KDR80061.1"/>
    </source>
</evidence>
<name>A0A067TAA6_GALM3</name>
<reference evidence="2" key="1">
    <citation type="journal article" date="2014" name="Proc. Natl. Acad. Sci. U.S.A.">
        <title>Extensive sampling of basidiomycete genomes demonstrates inadequacy of the white-rot/brown-rot paradigm for wood decay fungi.</title>
        <authorList>
            <person name="Riley R."/>
            <person name="Salamov A.A."/>
            <person name="Brown D.W."/>
            <person name="Nagy L.G."/>
            <person name="Floudas D."/>
            <person name="Held B.W."/>
            <person name="Levasseur A."/>
            <person name="Lombard V."/>
            <person name="Morin E."/>
            <person name="Otillar R."/>
            <person name="Lindquist E.A."/>
            <person name="Sun H."/>
            <person name="LaButti K.M."/>
            <person name="Schmutz J."/>
            <person name="Jabbour D."/>
            <person name="Luo H."/>
            <person name="Baker S.E."/>
            <person name="Pisabarro A.G."/>
            <person name="Walton J.D."/>
            <person name="Blanchette R.A."/>
            <person name="Henrissat B."/>
            <person name="Martin F."/>
            <person name="Cullen D."/>
            <person name="Hibbett D.S."/>
            <person name="Grigoriev I.V."/>
        </authorList>
    </citation>
    <scope>NUCLEOTIDE SEQUENCE [LARGE SCALE GENOMIC DNA]</scope>
    <source>
        <strain evidence="2">CBS 339.88</strain>
    </source>
</reference>
<dbReference type="OrthoDB" id="2993576at2759"/>